<protein>
    <recommendedName>
        <fullName evidence="9">Major facilitator superfamily (MFS) profile domain-containing protein</fullName>
    </recommendedName>
</protein>
<evidence type="ECO:0000256" key="5">
    <source>
        <dbReference type="ARBA" id="ARBA00023136"/>
    </source>
</evidence>
<evidence type="ECO:0008006" key="9">
    <source>
        <dbReference type="Google" id="ProtNLM"/>
    </source>
</evidence>
<accession>A0A9P5WXY6</accession>
<name>A0A9P5WXY6_9AGAR</name>
<evidence type="ECO:0000313" key="7">
    <source>
        <dbReference type="EMBL" id="KAF9441153.1"/>
    </source>
</evidence>
<dbReference type="Pfam" id="PF00083">
    <property type="entry name" value="Sugar_tr"/>
    <property type="match status" value="1"/>
</dbReference>
<feature type="transmembrane region" description="Helical" evidence="6">
    <location>
        <begin position="148"/>
        <end position="171"/>
    </location>
</feature>
<proteinExistence type="predicted"/>
<dbReference type="SUPFAM" id="SSF103473">
    <property type="entry name" value="MFS general substrate transporter"/>
    <property type="match status" value="1"/>
</dbReference>
<dbReference type="OrthoDB" id="3039014at2759"/>
<dbReference type="InterPro" id="IPR036259">
    <property type="entry name" value="MFS_trans_sf"/>
</dbReference>
<comment type="caution">
    <text evidence="7">The sequence shown here is derived from an EMBL/GenBank/DDBJ whole genome shotgun (WGS) entry which is preliminary data.</text>
</comment>
<dbReference type="InterPro" id="IPR005828">
    <property type="entry name" value="MFS_sugar_transport-like"/>
</dbReference>
<evidence type="ECO:0000256" key="1">
    <source>
        <dbReference type="ARBA" id="ARBA00004141"/>
    </source>
</evidence>
<organism evidence="7 8">
    <name type="scientific">Macrolepiota fuliginosa MF-IS2</name>
    <dbReference type="NCBI Taxonomy" id="1400762"/>
    <lineage>
        <taxon>Eukaryota</taxon>
        <taxon>Fungi</taxon>
        <taxon>Dikarya</taxon>
        <taxon>Basidiomycota</taxon>
        <taxon>Agaricomycotina</taxon>
        <taxon>Agaricomycetes</taxon>
        <taxon>Agaricomycetidae</taxon>
        <taxon>Agaricales</taxon>
        <taxon>Agaricineae</taxon>
        <taxon>Agaricaceae</taxon>
        <taxon>Macrolepiota</taxon>
    </lineage>
</organism>
<keyword evidence="4 6" id="KW-1133">Transmembrane helix</keyword>
<dbReference type="AlphaFoldDB" id="A0A9P5WXY6"/>
<dbReference type="PANTHER" id="PTHR23511">
    <property type="entry name" value="SYNAPTIC VESICLE GLYCOPROTEIN 2"/>
    <property type="match status" value="1"/>
</dbReference>
<gene>
    <name evidence="7" type="ORF">P691DRAFT_598156</name>
</gene>
<feature type="transmembrane region" description="Helical" evidence="6">
    <location>
        <begin position="112"/>
        <end position="136"/>
    </location>
</feature>
<evidence type="ECO:0000256" key="3">
    <source>
        <dbReference type="ARBA" id="ARBA00022692"/>
    </source>
</evidence>
<dbReference type="EMBL" id="MU152033">
    <property type="protein sequence ID" value="KAF9441153.1"/>
    <property type="molecule type" value="Genomic_DNA"/>
</dbReference>
<comment type="subcellular location">
    <subcellularLocation>
        <location evidence="1">Membrane</location>
        <topology evidence="1">Multi-pass membrane protein</topology>
    </subcellularLocation>
</comment>
<evidence type="ECO:0000313" key="8">
    <source>
        <dbReference type="Proteomes" id="UP000807342"/>
    </source>
</evidence>
<dbReference type="GO" id="GO:0022857">
    <property type="term" value="F:transmembrane transporter activity"/>
    <property type="evidence" value="ECO:0007669"/>
    <property type="project" value="InterPro"/>
</dbReference>
<sequence length="270" mass="29572">MCVELILADPIRVYVVDVDSSQFTSSSPTPFHAGQLHWKFTICHVRRDDVWSRWLGNMYPSNSLLIHLSISIDSITHSRPTGSDILGRSAAFNATLFFTAVFGFFASFTNSFGMLCFALFLLGSAVGGSMPTNGTLLLEHMPKEKQYLVTALSVFLSFGSVLSAFVALLVLPGNSCSNSSTGLTDGPGLADACDVEAQNRGWKYLFMTLATITLSMFLARIVFFHLHKSPRYLVHAGRPQEAVQSLQMISKLNGSYLGIELDDVADHHPP</sequence>
<dbReference type="PANTHER" id="PTHR23511:SF5">
    <property type="entry name" value="MAJOR FACILITATOR-TYPE TRANSPORTER HXNZ-RELATED"/>
    <property type="match status" value="1"/>
</dbReference>
<keyword evidence="8" id="KW-1185">Reference proteome</keyword>
<keyword evidence="3 6" id="KW-0812">Transmembrane</keyword>
<dbReference type="Proteomes" id="UP000807342">
    <property type="component" value="Unassembled WGS sequence"/>
</dbReference>
<evidence type="ECO:0000256" key="6">
    <source>
        <dbReference type="SAM" id="Phobius"/>
    </source>
</evidence>
<evidence type="ECO:0000256" key="2">
    <source>
        <dbReference type="ARBA" id="ARBA00022448"/>
    </source>
</evidence>
<keyword evidence="2" id="KW-0813">Transport</keyword>
<feature type="transmembrane region" description="Helical" evidence="6">
    <location>
        <begin position="204"/>
        <end position="223"/>
    </location>
</feature>
<dbReference type="Gene3D" id="1.20.1250.20">
    <property type="entry name" value="MFS general substrate transporter like domains"/>
    <property type="match status" value="1"/>
</dbReference>
<evidence type="ECO:0000256" key="4">
    <source>
        <dbReference type="ARBA" id="ARBA00022989"/>
    </source>
</evidence>
<keyword evidence="5 6" id="KW-0472">Membrane</keyword>
<reference evidence="7" key="1">
    <citation type="submission" date="2020-11" db="EMBL/GenBank/DDBJ databases">
        <authorList>
            <consortium name="DOE Joint Genome Institute"/>
            <person name="Ahrendt S."/>
            <person name="Riley R."/>
            <person name="Andreopoulos W."/>
            <person name="Labutti K."/>
            <person name="Pangilinan J."/>
            <person name="Ruiz-Duenas F.J."/>
            <person name="Barrasa J.M."/>
            <person name="Sanchez-Garcia M."/>
            <person name="Camarero S."/>
            <person name="Miyauchi S."/>
            <person name="Serrano A."/>
            <person name="Linde D."/>
            <person name="Babiker R."/>
            <person name="Drula E."/>
            <person name="Ayuso-Fernandez I."/>
            <person name="Pacheco R."/>
            <person name="Padilla G."/>
            <person name="Ferreira P."/>
            <person name="Barriuso J."/>
            <person name="Kellner H."/>
            <person name="Castanera R."/>
            <person name="Alfaro M."/>
            <person name="Ramirez L."/>
            <person name="Pisabarro A.G."/>
            <person name="Kuo A."/>
            <person name="Tritt A."/>
            <person name="Lipzen A."/>
            <person name="He G."/>
            <person name="Yan M."/>
            <person name="Ng V."/>
            <person name="Cullen D."/>
            <person name="Martin F."/>
            <person name="Rosso M.-N."/>
            <person name="Henrissat B."/>
            <person name="Hibbett D."/>
            <person name="Martinez A.T."/>
            <person name="Grigoriev I.V."/>
        </authorList>
    </citation>
    <scope>NUCLEOTIDE SEQUENCE</scope>
    <source>
        <strain evidence="7">MF-IS2</strain>
    </source>
</reference>
<dbReference type="GO" id="GO:0016020">
    <property type="term" value="C:membrane"/>
    <property type="evidence" value="ECO:0007669"/>
    <property type="project" value="UniProtKB-SubCell"/>
</dbReference>